<keyword evidence="1" id="KW-0560">Oxidoreductase</keyword>
<reference evidence="3 4" key="1">
    <citation type="journal article" date="2018" name="Emerg. Microbes Infect.">
        <title>Genomic analysis of oral Campylobacter concisus strains identified a potential bacterial molecular marker associated with active Crohn's disease.</title>
        <authorList>
            <person name="Liu F."/>
            <person name="Ma R."/>
            <person name="Tay C.Y.A."/>
            <person name="Octavia S."/>
            <person name="Lan R."/>
            <person name="Chung H.K.L."/>
            <person name="Riordan S.M."/>
            <person name="Grimm M.C."/>
            <person name="Leong R.W."/>
            <person name="Tanaka M.M."/>
            <person name="Connor S."/>
            <person name="Zhang L."/>
        </authorList>
    </citation>
    <scope>NUCLEOTIDE SEQUENCE [LARGE SCALE GENOMIC DNA]</scope>
    <source>
        <strain evidence="3 4">P1CDO2</strain>
    </source>
</reference>
<evidence type="ECO:0000313" key="4">
    <source>
        <dbReference type="Proteomes" id="UP000594508"/>
    </source>
</evidence>
<protein>
    <submittedName>
        <fullName evidence="3">2-oxoacid:acceptor oxidoreductase family protein</fullName>
    </submittedName>
</protein>
<dbReference type="Proteomes" id="UP000594508">
    <property type="component" value="Chromosome"/>
</dbReference>
<evidence type="ECO:0000259" key="2">
    <source>
        <dbReference type="Pfam" id="PF01558"/>
    </source>
</evidence>
<dbReference type="InterPro" id="IPR019752">
    <property type="entry name" value="Pyrv/ketoisovalerate_OxRed_cat"/>
</dbReference>
<evidence type="ECO:0000256" key="1">
    <source>
        <dbReference type="ARBA" id="ARBA00023002"/>
    </source>
</evidence>
<dbReference type="EMBL" id="CP060707">
    <property type="protein sequence ID" value="QPH89058.1"/>
    <property type="molecule type" value="Genomic_DNA"/>
</dbReference>
<dbReference type="InterPro" id="IPR002869">
    <property type="entry name" value="Pyrv_flavodox_OxRed_cen"/>
</dbReference>
<dbReference type="NCBIfam" id="NF006275">
    <property type="entry name" value="PRK08441.1"/>
    <property type="match status" value="1"/>
</dbReference>
<dbReference type="GO" id="GO:0016903">
    <property type="term" value="F:oxidoreductase activity, acting on the aldehyde or oxo group of donors"/>
    <property type="evidence" value="ECO:0007669"/>
    <property type="project" value="InterPro"/>
</dbReference>
<dbReference type="RefSeq" id="WP_103558488.1">
    <property type="nucleotide sequence ID" value="NZ_CP060707.1"/>
</dbReference>
<feature type="domain" description="Pyruvate/ketoisovalerate oxidoreductase catalytic" evidence="2">
    <location>
        <begin position="11"/>
        <end position="175"/>
    </location>
</feature>
<dbReference type="SUPFAM" id="SSF53323">
    <property type="entry name" value="Pyruvate-ferredoxin oxidoreductase, PFOR, domain III"/>
    <property type="match status" value="1"/>
</dbReference>
<proteinExistence type="predicted"/>
<dbReference type="Pfam" id="PF01558">
    <property type="entry name" value="POR"/>
    <property type="match status" value="1"/>
</dbReference>
<evidence type="ECO:0000313" key="3">
    <source>
        <dbReference type="EMBL" id="QPH89058.1"/>
    </source>
</evidence>
<dbReference type="PANTHER" id="PTHR42730:SF1">
    <property type="entry name" value="2-OXOGLUTARATE SYNTHASE SUBUNIT KORC"/>
    <property type="match status" value="1"/>
</dbReference>
<dbReference type="InterPro" id="IPR052554">
    <property type="entry name" value="2-oxoglutarate_synth_KorC"/>
</dbReference>
<name>A0A7S9RCA3_9BACT</name>
<dbReference type="AlphaFoldDB" id="A0A7S9RCA3"/>
<organism evidence="3 4">
    <name type="scientific">Campylobacter concisus</name>
    <dbReference type="NCBI Taxonomy" id="199"/>
    <lineage>
        <taxon>Bacteria</taxon>
        <taxon>Pseudomonadati</taxon>
        <taxon>Campylobacterota</taxon>
        <taxon>Epsilonproteobacteria</taxon>
        <taxon>Campylobacterales</taxon>
        <taxon>Campylobacteraceae</taxon>
        <taxon>Campylobacter</taxon>
    </lineage>
</organism>
<dbReference type="PANTHER" id="PTHR42730">
    <property type="entry name" value="2-OXOGLUTARATE SYNTHASE SUBUNIT KORC"/>
    <property type="match status" value="1"/>
</dbReference>
<gene>
    <name evidence="3" type="ORF">CVT00_05110</name>
</gene>
<dbReference type="Gene3D" id="3.40.920.10">
    <property type="entry name" value="Pyruvate-ferredoxin oxidoreductase, PFOR, domain III"/>
    <property type="match status" value="1"/>
</dbReference>
<sequence length="183" mass="19657">MKSQLRFVGVGGQGVILAGEILSAAKIKAGGYGVKASTYTSQVRGGPTKVDIILDEKEILYPYANDGEIDFMLATAQISYDAFKNGVKEGGAIVIEPNLVKVSDEDKKRWKIYEIPIISIAKDEVGNVITQSVVALGVAVAMSGCMDENLVREEMLASVPAKVKEANAKAYELGLKYAKELLK</sequence>
<accession>A0A7S9RCA3</accession>